<sequence>MGRVSGYRKQITLYQRTADLIKQPPLRSSMDELPLDIVFDFFSRIPIEMLFRFRCVSKLWCNMIDHPSLAIMHITRATEGPTPLLLSDPMPGKSTMSIYLAREKGRTLETRVNPLVEFDLNSFHTEGSCNGLLYFAEFAGEGIVTLSNPLRREFQRLPPIKILSPNLRRFKTYGLGFDISTNTFKMICVFLVTLNSEASGYSLGTLVHTLKTSSWKEISEVPPYPIRGKPVFAYGALHWIVDPLFVSHNLIVSFDVGKEKFNSISLANFDSKDSNLFRLVDLNGDLGMTDLSSNEKIEIWVMKDYAKKEWVRKYIIYIGAPDGKPDNGHIEVVGLWKHGEILLRSSEGYFFYSKEKGLRYTQTSGIKLNSSVYIYRKSLVSLSKVMEVL</sequence>
<evidence type="ECO:0000259" key="1">
    <source>
        <dbReference type="Pfam" id="PF00646"/>
    </source>
</evidence>
<evidence type="ECO:0000259" key="2">
    <source>
        <dbReference type="Pfam" id="PF08268"/>
    </source>
</evidence>
<feature type="domain" description="F-box associated beta-propeller type 3" evidence="2">
    <location>
        <begin position="123"/>
        <end position="347"/>
    </location>
</feature>
<dbReference type="PANTHER" id="PTHR31111:SF136">
    <property type="entry name" value="F-BOX ASSOCIATED DOMAIN-CONTAINING PROTEIN"/>
    <property type="match status" value="1"/>
</dbReference>
<organism evidence="3 4">
    <name type="scientific">Ilex paraguariensis</name>
    <name type="common">yerba mate</name>
    <dbReference type="NCBI Taxonomy" id="185542"/>
    <lineage>
        <taxon>Eukaryota</taxon>
        <taxon>Viridiplantae</taxon>
        <taxon>Streptophyta</taxon>
        <taxon>Embryophyta</taxon>
        <taxon>Tracheophyta</taxon>
        <taxon>Spermatophyta</taxon>
        <taxon>Magnoliopsida</taxon>
        <taxon>eudicotyledons</taxon>
        <taxon>Gunneridae</taxon>
        <taxon>Pentapetalae</taxon>
        <taxon>asterids</taxon>
        <taxon>campanulids</taxon>
        <taxon>Aquifoliales</taxon>
        <taxon>Aquifoliaceae</taxon>
        <taxon>Ilex</taxon>
    </lineage>
</organism>
<evidence type="ECO:0008006" key="5">
    <source>
        <dbReference type="Google" id="ProtNLM"/>
    </source>
</evidence>
<gene>
    <name evidence="3" type="ORF">ILEXP_LOCUS54687</name>
</gene>
<dbReference type="Gene3D" id="1.20.1280.50">
    <property type="match status" value="1"/>
</dbReference>
<protein>
    <recommendedName>
        <fullName evidence="5">F-box domain-containing protein</fullName>
    </recommendedName>
</protein>
<dbReference type="Pfam" id="PF08268">
    <property type="entry name" value="FBA_3"/>
    <property type="match status" value="1"/>
</dbReference>
<dbReference type="SUPFAM" id="SSF81383">
    <property type="entry name" value="F-box domain"/>
    <property type="match status" value="1"/>
</dbReference>
<dbReference type="InterPro" id="IPR013187">
    <property type="entry name" value="F-box-assoc_dom_typ3"/>
</dbReference>
<evidence type="ECO:0000313" key="3">
    <source>
        <dbReference type="EMBL" id="CAK9184369.1"/>
    </source>
</evidence>
<dbReference type="InterPro" id="IPR036047">
    <property type="entry name" value="F-box-like_dom_sf"/>
</dbReference>
<evidence type="ECO:0000313" key="4">
    <source>
        <dbReference type="Proteomes" id="UP001642360"/>
    </source>
</evidence>
<proteinExistence type="predicted"/>
<reference evidence="3 4" key="1">
    <citation type="submission" date="2024-02" db="EMBL/GenBank/DDBJ databases">
        <authorList>
            <person name="Vignale AGUSTIN F."/>
            <person name="Sosa J E."/>
            <person name="Modenutti C."/>
        </authorList>
    </citation>
    <scope>NUCLEOTIDE SEQUENCE [LARGE SCALE GENOMIC DNA]</scope>
</reference>
<dbReference type="NCBIfam" id="TIGR01640">
    <property type="entry name" value="F_box_assoc_1"/>
    <property type="match status" value="1"/>
</dbReference>
<dbReference type="EMBL" id="CAUOFW020008946">
    <property type="protein sequence ID" value="CAK9184369.1"/>
    <property type="molecule type" value="Genomic_DNA"/>
</dbReference>
<accession>A0ABC8UUH8</accession>
<dbReference type="InterPro" id="IPR017451">
    <property type="entry name" value="F-box-assoc_interact_dom"/>
</dbReference>
<dbReference type="Proteomes" id="UP001642360">
    <property type="component" value="Unassembled WGS sequence"/>
</dbReference>
<comment type="caution">
    <text evidence="3">The sequence shown here is derived from an EMBL/GenBank/DDBJ whole genome shotgun (WGS) entry which is preliminary data.</text>
</comment>
<name>A0ABC8UUH8_9AQUA</name>
<dbReference type="AlphaFoldDB" id="A0ABC8UUH8"/>
<dbReference type="PANTHER" id="PTHR31111">
    <property type="entry name" value="BNAA05G37150D PROTEIN-RELATED"/>
    <property type="match status" value="1"/>
</dbReference>
<dbReference type="Pfam" id="PF00646">
    <property type="entry name" value="F-box"/>
    <property type="match status" value="1"/>
</dbReference>
<feature type="domain" description="F-box" evidence="1">
    <location>
        <begin position="31"/>
        <end position="69"/>
    </location>
</feature>
<keyword evidence="4" id="KW-1185">Reference proteome</keyword>
<dbReference type="InterPro" id="IPR001810">
    <property type="entry name" value="F-box_dom"/>
</dbReference>